<accession>A0A8E2AR19</accession>
<proteinExistence type="predicted"/>
<dbReference type="EMBL" id="KV722605">
    <property type="protein sequence ID" value="OCH85147.1"/>
    <property type="molecule type" value="Genomic_DNA"/>
</dbReference>
<name>A0A8E2AR19_9APHY</name>
<evidence type="ECO:0000313" key="2">
    <source>
        <dbReference type="Proteomes" id="UP000250043"/>
    </source>
</evidence>
<keyword evidence="2" id="KW-1185">Reference proteome</keyword>
<organism evidence="1 2">
    <name type="scientific">Obba rivulosa</name>
    <dbReference type="NCBI Taxonomy" id="1052685"/>
    <lineage>
        <taxon>Eukaryota</taxon>
        <taxon>Fungi</taxon>
        <taxon>Dikarya</taxon>
        <taxon>Basidiomycota</taxon>
        <taxon>Agaricomycotina</taxon>
        <taxon>Agaricomycetes</taxon>
        <taxon>Polyporales</taxon>
        <taxon>Gelatoporiaceae</taxon>
        <taxon>Obba</taxon>
    </lineage>
</organism>
<dbReference type="Proteomes" id="UP000250043">
    <property type="component" value="Unassembled WGS sequence"/>
</dbReference>
<gene>
    <name evidence="1" type="ORF">OBBRIDRAFT_334318</name>
</gene>
<evidence type="ECO:0000313" key="1">
    <source>
        <dbReference type="EMBL" id="OCH85147.1"/>
    </source>
</evidence>
<sequence length="145" mass="16323">MDMDQIGVVSQRQNVVNWKKIVTPCTSLERLSFGTSNQTLPQVVTMLSDVILPCISRIDFDVMYNADTVDIIVDSFDSVGSCLRDDCRFPVLRTVSFCLEGFKVREELVQVLGAIEKVMEPLKTRGVTIMTCELLFAAYASRLIY</sequence>
<dbReference type="AlphaFoldDB" id="A0A8E2AR19"/>
<reference evidence="1 2" key="1">
    <citation type="submission" date="2016-07" db="EMBL/GenBank/DDBJ databases">
        <title>Draft genome of the white-rot fungus Obba rivulosa 3A-2.</title>
        <authorList>
            <consortium name="DOE Joint Genome Institute"/>
            <person name="Miettinen O."/>
            <person name="Riley R."/>
            <person name="Acob R."/>
            <person name="Barry K."/>
            <person name="Cullen D."/>
            <person name="De Vries R."/>
            <person name="Hainaut M."/>
            <person name="Hatakka A."/>
            <person name="Henrissat B."/>
            <person name="Hilden K."/>
            <person name="Kuo R."/>
            <person name="Labutti K."/>
            <person name="Lipzen A."/>
            <person name="Makela M.R."/>
            <person name="Sandor L."/>
            <person name="Spatafora J.W."/>
            <person name="Grigoriev I.V."/>
            <person name="Hibbett D.S."/>
        </authorList>
    </citation>
    <scope>NUCLEOTIDE SEQUENCE [LARGE SCALE GENOMIC DNA]</scope>
    <source>
        <strain evidence="1 2">3A-2</strain>
    </source>
</reference>
<protein>
    <submittedName>
        <fullName evidence="1">Uncharacterized protein</fullName>
    </submittedName>
</protein>